<protein>
    <recommendedName>
        <fullName evidence="1">HTH cro/C1-type domain-containing protein</fullName>
    </recommendedName>
</protein>
<accession>A0A223EIQ6</accession>
<feature type="domain" description="HTH cro/C1-type" evidence="1">
    <location>
        <begin position="24"/>
        <end position="78"/>
    </location>
</feature>
<gene>
    <name evidence="2" type="ORF">BS1321_14850</name>
</gene>
<sequence length="203" mass="23626">MTSEKKEDFSQLDEINIKATGQRIKFLVQNAGFSQSQLGKILGRDSKTISNYYCGKSLPDKIDLIILSRILGESYDELLVYKGDMEGYQRIDHYILDYHGYDDETISEAINRSKTESKLFNPDTKGHANIRNLEEAGYCLEFFPFLIQQDIRNRMMDELLSGGGVHSTYMHHIYEFYIWHKLSNEQKAESKEQFAIWRGAKEE</sequence>
<dbReference type="AlphaFoldDB" id="A0A223EIQ6"/>
<dbReference type="CDD" id="cd00093">
    <property type="entry name" value="HTH_XRE"/>
    <property type="match status" value="1"/>
</dbReference>
<evidence type="ECO:0000313" key="2">
    <source>
        <dbReference type="EMBL" id="ASS95093.1"/>
    </source>
</evidence>
<organism evidence="2 3">
    <name type="scientific">Peribacillus simplex NBRC 15720 = DSM 1321</name>
    <dbReference type="NCBI Taxonomy" id="1349754"/>
    <lineage>
        <taxon>Bacteria</taxon>
        <taxon>Bacillati</taxon>
        <taxon>Bacillota</taxon>
        <taxon>Bacilli</taxon>
        <taxon>Bacillales</taxon>
        <taxon>Bacillaceae</taxon>
        <taxon>Peribacillus</taxon>
    </lineage>
</organism>
<dbReference type="RefSeq" id="WP_063236280.1">
    <property type="nucleotide sequence ID" value="NZ_BCVO01000043.1"/>
</dbReference>
<dbReference type="GO" id="GO:0003677">
    <property type="term" value="F:DNA binding"/>
    <property type="evidence" value="ECO:0007669"/>
    <property type="project" value="InterPro"/>
</dbReference>
<dbReference type="PROSITE" id="PS50943">
    <property type="entry name" value="HTH_CROC1"/>
    <property type="match status" value="1"/>
</dbReference>
<name>A0A223EIQ6_9BACI</name>
<evidence type="ECO:0000313" key="3">
    <source>
        <dbReference type="Proteomes" id="UP000214618"/>
    </source>
</evidence>
<dbReference type="SMART" id="SM00530">
    <property type="entry name" value="HTH_XRE"/>
    <property type="match status" value="1"/>
</dbReference>
<dbReference type="SUPFAM" id="SSF47413">
    <property type="entry name" value="lambda repressor-like DNA-binding domains"/>
    <property type="match status" value="1"/>
</dbReference>
<dbReference type="Proteomes" id="UP000214618">
    <property type="component" value="Chromosome"/>
</dbReference>
<proteinExistence type="predicted"/>
<evidence type="ECO:0000259" key="1">
    <source>
        <dbReference type="PROSITE" id="PS50943"/>
    </source>
</evidence>
<reference evidence="2 3" key="1">
    <citation type="submission" date="2016-10" db="EMBL/GenBank/DDBJ databases">
        <title>The whole genome sequencing and assembly of Bacillus simplex DSM 1321 strain.</title>
        <authorList>
            <person name="Park M.-K."/>
            <person name="Lee Y.-J."/>
            <person name="Yi H."/>
            <person name="Bahn Y.-S."/>
            <person name="Kim J.F."/>
            <person name="Lee D.-W."/>
        </authorList>
    </citation>
    <scope>NUCLEOTIDE SEQUENCE [LARGE SCALE GENOMIC DNA]</scope>
    <source>
        <strain evidence="2 3">DSM 1321</strain>
    </source>
</reference>
<dbReference type="OrthoDB" id="9801008at2"/>
<dbReference type="GeneID" id="56474034"/>
<dbReference type="InterPro" id="IPR010982">
    <property type="entry name" value="Lambda_DNA-bd_dom_sf"/>
</dbReference>
<dbReference type="Gene3D" id="1.10.260.40">
    <property type="entry name" value="lambda repressor-like DNA-binding domains"/>
    <property type="match status" value="1"/>
</dbReference>
<dbReference type="InterPro" id="IPR001387">
    <property type="entry name" value="Cro/C1-type_HTH"/>
</dbReference>
<dbReference type="EMBL" id="CP017704">
    <property type="protein sequence ID" value="ASS95093.1"/>
    <property type="molecule type" value="Genomic_DNA"/>
</dbReference>